<feature type="compositionally biased region" description="Pro residues" evidence="1">
    <location>
        <begin position="146"/>
        <end position="165"/>
    </location>
</feature>
<keyword evidence="2" id="KW-1133">Transmembrane helix</keyword>
<keyword evidence="4" id="KW-1185">Reference proteome</keyword>
<gene>
    <name evidence="3" type="ORF">ITX44_10655</name>
</gene>
<feature type="transmembrane region" description="Helical" evidence="2">
    <location>
        <begin position="85"/>
        <end position="103"/>
    </location>
</feature>
<evidence type="ECO:0000256" key="2">
    <source>
        <dbReference type="SAM" id="Phobius"/>
    </source>
</evidence>
<organism evidence="3 4">
    <name type="scientific">Actinacidiphila acididurans</name>
    <dbReference type="NCBI Taxonomy" id="2784346"/>
    <lineage>
        <taxon>Bacteria</taxon>
        <taxon>Bacillati</taxon>
        <taxon>Actinomycetota</taxon>
        <taxon>Actinomycetes</taxon>
        <taxon>Kitasatosporales</taxon>
        <taxon>Streptomycetaceae</taxon>
        <taxon>Actinacidiphila</taxon>
    </lineage>
</organism>
<protein>
    <recommendedName>
        <fullName evidence="5">Integral membrane protein</fullName>
    </recommendedName>
</protein>
<feature type="transmembrane region" description="Helical" evidence="2">
    <location>
        <begin position="20"/>
        <end position="43"/>
    </location>
</feature>
<dbReference type="RefSeq" id="WP_205356868.1">
    <property type="nucleotide sequence ID" value="NZ_JADKYB010000005.1"/>
</dbReference>
<keyword evidence="2" id="KW-0472">Membrane</keyword>
<comment type="caution">
    <text evidence="3">The sequence shown here is derived from an EMBL/GenBank/DDBJ whole genome shotgun (WGS) entry which is preliminary data.</text>
</comment>
<feature type="transmembrane region" description="Helical" evidence="2">
    <location>
        <begin position="55"/>
        <end position="73"/>
    </location>
</feature>
<evidence type="ECO:0008006" key="5">
    <source>
        <dbReference type="Google" id="ProtNLM"/>
    </source>
</evidence>
<sequence>MYGPGIAPPQPPPARRGTVIGLRVLFAVLPVVTLGTGAWGSVLRLAVVLRRPLDWVLVPLVALIGISGFVMVGTARDERSWQSNLGTSLVLLCMVATPTYFLIMDIRGTRRQSQPAPLPVPPHLYPYGYVPGPIPGAAPGNGPGISVPPPYGYPQQPPVPPPPTGPRIDQVKAELDELSDYLRKEEGR</sequence>
<feature type="region of interest" description="Disordered" evidence="1">
    <location>
        <begin position="138"/>
        <end position="169"/>
    </location>
</feature>
<reference evidence="3 4" key="1">
    <citation type="submission" date="2021-01" db="EMBL/GenBank/DDBJ databases">
        <title>Streptomyces acididurans sp. nov., isolated from a peat swamp forest soil.</title>
        <authorList>
            <person name="Chantavorakit T."/>
            <person name="Duangmal K."/>
        </authorList>
    </citation>
    <scope>NUCLEOTIDE SEQUENCE [LARGE SCALE GENOMIC DNA]</scope>
    <source>
        <strain evidence="3 4">KK5PA1</strain>
    </source>
</reference>
<dbReference type="Proteomes" id="UP000749040">
    <property type="component" value="Unassembled WGS sequence"/>
</dbReference>
<name>A0ABS2TNS6_9ACTN</name>
<accession>A0ABS2TNS6</accession>
<proteinExistence type="predicted"/>
<evidence type="ECO:0000256" key="1">
    <source>
        <dbReference type="SAM" id="MobiDB-lite"/>
    </source>
</evidence>
<evidence type="ECO:0000313" key="4">
    <source>
        <dbReference type="Proteomes" id="UP000749040"/>
    </source>
</evidence>
<dbReference type="EMBL" id="JADKYB010000005">
    <property type="protein sequence ID" value="MBM9504992.1"/>
    <property type="molecule type" value="Genomic_DNA"/>
</dbReference>
<evidence type="ECO:0000313" key="3">
    <source>
        <dbReference type="EMBL" id="MBM9504992.1"/>
    </source>
</evidence>
<keyword evidence="2" id="KW-0812">Transmembrane</keyword>